<dbReference type="EMBL" id="LQPJ01000065">
    <property type="protein sequence ID" value="ORW28137.1"/>
    <property type="molecule type" value="Genomic_DNA"/>
</dbReference>
<dbReference type="Pfam" id="PF02470">
    <property type="entry name" value="MlaD"/>
    <property type="match status" value="1"/>
</dbReference>
<reference evidence="5 6" key="1">
    <citation type="submission" date="2016-01" db="EMBL/GenBank/DDBJ databases">
        <title>The new phylogeny of the genus Mycobacterium.</title>
        <authorList>
            <person name="Tarcisio F."/>
            <person name="Conor M."/>
            <person name="Antonella G."/>
            <person name="Elisabetta G."/>
            <person name="Giulia F.S."/>
            <person name="Sara T."/>
            <person name="Anna F."/>
            <person name="Clotilde B."/>
            <person name="Roberto B."/>
            <person name="Veronica D.S."/>
            <person name="Fabio R."/>
            <person name="Monica P."/>
            <person name="Olivier J."/>
            <person name="Enrico T."/>
            <person name="Nicola S."/>
        </authorList>
    </citation>
    <scope>NUCLEOTIDE SEQUENCE [LARGE SCALE GENOMIC DNA]</scope>
    <source>
        <strain evidence="5 6">DSM 44572</strain>
    </source>
</reference>
<dbReference type="AlphaFoldDB" id="A0A1X1ZVT8"/>
<comment type="caution">
    <text evidence="5">The sequence shown here is derived from an EMBL/GenBank/DDBJ whole genome shotgun (WGS) entry which is preliminary data.</text>
</comment>
<evidence type="ECO:0000256" key="1">
    <source>
        <dbReference type="SAM" id="MobiDB-lite"/>
    </source>
</evidence>
<feature type="compositionally biased region" description="Pro residues" evidence="1">
    <location>
        <begin position="433"/>
        <end position="443"/>
    </location>
</feature>
<dbReference type="NCBIfam" id="TIGR00996">
    <property type="entry name" value="Mtu_fam_mce"/>
    <property type="match status" value="1"/>
</dbReference>
<keyword evidence="2" id="KW-1133">Transmembrane helix</keyword>
<dbReference type="STRING" id="153971.AWC19_27780"/>
<evidence type="ECO:0000259" key="3">
    <source>
        <dbReference type="Pfam" id="PF02470"/>
    </source>
</evidence>
<accession>A0A1X1ZVT8</accession>
<dbReference type="PANTHER" id="PTHR33371:SF16">
    <property type="entry name" value="MCE-FAMILY PROTEIN MCE3F"/>
    <property type="match status" value="1"/>
</dbReference>
<keyword evidence="6" id="KW-1185">Reference proteome</keyword>
<dbReference type="Pfam" id="PF11887">
    <property type="entry name" value="Mce4_CUP1"/>
    <property type="match status" value="1"/>
</dbReference>
<dbReference type="OrthoDB" id="4741753at2"/>
<organism evidence="5 6">
    <name type="scientific">Mycobacterium palustre</name>
    <dbReference type="NCBI Taxonomy" id="153971"/>
    <lineage>
        <taxon>Bacteria</taxon>
        <taxon>Bacillati</taxon>
        <taxon>Actinomycetota</taxon>
        <taxon>Actinomycetes</taxon>
        <taxon>Mycobacteriales</taxon>
        <taxon>Mycobacteriaceae</taxon>
        <taxon>Mycobacterium</taxon>
        <taxon>Mycobacterium simiae complex</taxon>
    </lineage>
</organism>
<feature type="domain" description="Mce/MlaD" evidence="3">
    <location>
        <begin position="41"/>
        <end position="115"/>
    </location>
</feature>
<proteinExistence type="predicted"/>
<evidence type="ECO:0000256" key="2">
    <source>
        <dbReference type="SAM" id="Phobius"/>
    </source>
</evidence>
<feature type="region of interest" description="Disordered" evidence="1">
    <location>
        <begin position="402"/>
        <end position="487"/>
    </location>
</feature>
<protein>
    <submittedName>
        <fullName evidence="5">Mammalian cell entry protein</fullName>
    </submittedName>
</protein>
<dbReference type="PANTHER" id="PTHR33371">
    <property type="entry name" value="INTERMEMBRANE PHOSPHOLIPID TRANSPORT SYSTEM BINDING PROTEIN MLAD-RELATED"/>
    <property type="match status" value="1"/>
</dbReference>
<feature type="transmembrane region" description="Helical" evidence="2">
    <location>
        <begin position="12"/>
        <end position="32"/>
    </location>
</feature>
<dbReference type="Proteomes" id="UP000193529">
    <property type="component" value="Unassembled WGS sequence"/>
</dbReference>
<feature type="compositionally biased region" description="Polar residues" evidence="1">
    <location>
        <begin position="463"/>
        <end position="477"/>
    </location>
</feature>
<sequence>MVLTRQVKIQLALFITISMTAALVMIFGYMQLPAMIAGVGHYKVTVQLKQSGGLYPRGNVTYRGTEVGRIDEVRLTDTGAEAVLSLNSDRKIPSDLDVQVHSQSAIGELYIALLPRNGSSPPLKSGDVIPANRTSVPPDINALLDATNRGLAAVPHDNLKTAIDESYTAVGGLGPEMSRIVKGSTQLAIDAHTNLDALTSLIDQSKPVLDSQGNSAAAIQGWASHLATITSQVQNHNDSFSGLLRNGPAAAQQSQQLLEQLRPTLPLLMANLVSIDDVAIAYQPAIEQLLVLVPQGLANIEGIVIANQNTKQPYRGAFMAFNLNINLPPPCTTGYLPAQQQRPPTFEDEPDRTDADLYCRIPQDNPIIDVRGARNFPCLTVPGKRAPTAKMCESDEQYVPLNDGFNWKGDPNGTLSGQDIPQPPPGRSAAGGEPPPAATPPPLAVAQYDPATGNYVGPDGKVYSQSNLARSSATRTWQDMVMPPANK</sequence>
<evidence type="ECO:0000313" key="5">
    <source>
        <dbReference type="EMBL" id="ORW28137.1"/>
    </source>
</evidence>
<dbReference type="InterPro" id="IPR024516">
    <property type="entry name" value="Mce_C"/>
</dbReference>
<dbReference type="InterPro" id="IPR052336">
    <property type="entry name" value="MlaD_Phospholipid_Transporter"/>
</dbReference>
<keyword evidence="2" id="KW-0472">Membrane</keyword>
<dbReference type="GO" id="GO:0005576">
    <property type="term" value="C:extracellular region"/>
    <property type="evidence" value="ECO:0007669"/>
    <property type="project" value="TreeGrafter"/>
</dbReference>
<dbReference type="InterPro" id="IPR005693">
    <property type="entry name" value="Mce"/>
</dbReference>
<dbReference type="RefSeq" id="WP_085077083.1">
    <property type="nucleotide sequence ID" value="NZ_JACKRZ010000113.1"/>
</dbReference>
<dbReference type="InterPro" id="IPR003399">
    <property type="entry name" value="Mce/MlaD"/>
</dbReference>
<gene>
    <name evidence="5" type="ORF">AWC19_27780</name>
</gene>
<feature type="domain" description="Mammalian cell entry C-terminal" evidence="4">
    <location>
        <begin position="120"/>
        <end position="291"/>
    </location>
</feature>
<evidence type="ECO:0000313" key="6">
    <source>
        <dbReference type="Proteomes" id="UP000193529"/>
    </source>
</evidence>
<evidence type="ECO:0000259" key="4">
    <source>
        <dbReference type="Pfam" id="PF11887"/>
    </source>
</evidence>
<keyword evidence="2" id="KW-0812">Transmembrane</keyword>
<name>A0A1X1ZVT8_9MYCO</name>